<dbReference type="OMA" id="ACGYFVQ"/>
<keyword evidence="4" id="KW-0547">Nucleotide-binding</keyword>
<dbReference type="SUPFAM" id="SSF52540">
    <property type="entry name" value="P-loop containing nucleoside triphosphate hydrolases"/>
    <property type="match status" value="2"/>
</dbReference>
<evidence type="ECO:0000259" key="10">
    <source>
        <dbReference type="PROSITE" id="PS50893"/>
    </source>
</evidence>
<evidence type="ECO:0000313" key="12">
    <source>
        <dbReference type="Proteomes" id="UP000018144"/>
    </source>
</evidence>
<feature type="transmembrane region" description="Helical" evidence="9">
    <location>
        <begin position="1048"/>
        <end position="1069"/>
    </location>
</feature>
<evidence type="ECO:0000256" key="4">
    <source>
        <dbReference type="ARBA" id="ARBA00022741"/>
    </source>
</evidence>
<evidence type="ECO:0000256" key="5">
    <source>
        <dbReference type="ARBA" id="ARBA00022840"/>
    </source>
</evidence>
<dbReference type="eggNOG" id="KOG0065">
    <property type="taxonomic scope" value="Eukaryota"/>
</dbReference>
<dbReference type="InterPro" id="IPR043926">
    <property type="entry name" value="ABCG_dom"/>
</dbReference>
<dbReference type="PANTHER" id="PTHR48041:SF119">
    <property type="entry name" value="ROA1P"/>
    <property type="match status" value="1"/>
</dbReference>
<dbReference type="PROSITE" id="PS00211">
    <property type="entry name" value="ABC_TRANSPORTER_1"/>
    <property type="match status" value="2"/>
</dbReference>
<feature type="transmembrane region" description="Helical" evidence="9">
    <location>
        <begin position="443"/>
        <end position="462"/>
    </location>
</feature>
<evidence type="ECO:0000256" key="7">
    <source>
        <dbReference type="ARBA" id="ARBA00023136"/>
    </source>
</evidence>
<dbReference type="Pfam" id="PF00005">
    <property type="entry name" value="ABC_tran"/>
    <property type="match status" value="2"/>
</dbReference>
<dbReference type="InterPro" id="IPR013525">
    <property type="entry name" value="ABC2_TM"/>
</dbReference>
<dbReference type="GO" id="GO:0140359">
    <property type="term" value="F:ABC-type transporter activity"/>
    <property type="evidence" value="ECO:0007669"/>
    <property type="project" value="InterPro"/>
</dbReference>
<dbReference type="GO" id="GO:0016020">
    <property type="term" value="C:membrane"/>
    <property type="evidence" value="ECO:0007669"/>
    <property type="project" value="UniProtKB-SubCell"/>
</dbReference>
<dbReference type="InterPro" id="IPR003593">
    <property type="entry name" value="AAA+_ATPase"/>
</dbReference>
<keyword evidence="12" id="KW-1185">Reference proteome</keyword>
<reference evidence="11 12" key="1">
    <citation type="journal article" date="2013" name="PLoS Genet.">
        <title>The genome and development-dependent transcriptomes of Pyronema confluens: a window into fungal evolution.</title>
        <authorList>
            <person name="Traeger S."/>
            <person name="Altegoer F."/>
            <person name="Freitag M."/>
            <person name="Gabaldon T."/>
            <person name="Kempken F."/>
            <person name="Kumar A."/>
            <person name="Marcet-Houben M."/>
            <person name="Poggeler S."/>
            <person name="Stajich J.E."/>
            <person name="Nowrousian M."/>
        </authorList>
    </citation>
    <scope>NUCLEOTIDE SEQUENCE [LARGE SCALE GENOMIC DNA]</scope>
    <source>
        <strain evidence="12">CBS 100304</strain>
        <tissue evidence="11">Vegetative mycelium</tissue>
    </source>
</reference>
<feature type="transmembrane region" description="Helical" evidence="9">
    <location>
        <begin position="560"/>
        <end position="582"/>
    </location>
</feature>
<dbReference type="Pfam" id="PF19055">
    <property type="entry name" value="ABC2_membrane_7"/>
    <property type="match status" value="2"/>
</dbReference>
<dbReference type="Gene3D" id="3.40.50.300">
    <property type="entry name" value="P-loop containing nucleotide triphosphate hydrolases"/>
    <property type="match status" value="2"/>
</dbReference>
<feature type="domain" description="ABC transporter" evidence="10">
    <location>
        <begin position="59"/>
        <end position="314"/>
    </location>
</feature>
<dbReference type="EMBL" id="HF935700">
    <property type="protein sequence ID" value="CCX12351.1"/>
    <property type="molecule type" value="Genomic_DNA"/>
</dbReference>
<dbReference type="PANTHER" id="PTHR48041">
    <property type="entry name" value="ABC TRANSPORTER G FAMILY MEMBER 28"/>
    <property type="match status" value="1"/>
</dbReference>
<dbReference type="InterPro" id="IPR027417">
    <property type="entry name" value="P-loop_NTPase"/>
</dbReference>
<evidence type="ECO:0000256" key="1">
    <source>
        <dbReference type="ARBA" id="ARBA00004141"/>
    </source>
</evidence>
<comment type="subcellular location">
    <subcellularLocation>
        <location evidence="1">Membrane</location>
        <topology evidence="1">Multi-pass membrane protein</topology>
    </subcellularLocation>
</comment>
<feature type="transmembrane region" description="Helical" evidence="9">
    <location>
        <begin position="1190"/>
        <end position="1209"/>
    </location>
</feature>
<dbReference type="STRING" id="1076935.U4L6D1"/>
<dbReference type="FunFam" id="3.40.50.300:FF:001433">
    <property type="entry name" value="ABC transporter, putative"/>
    <property type="match status" value="1"/>
</dbReference>
<feature type="transmembrane region" description="Helical" evidence="9">
    <location>
        <begin position="1159"/>
        <end position="1181"/>
    </location>
</feature>
<keyword evidence="3 9" id="KW-0812">Transmembrane</keyword>
<feature type="transmembrane region" description="Helical" evidence="9">
    <location>
        <begin position="1278"/>
        <end position="1299"/>
    </location>
</feature>
<gene>
    <name evidence="11" type="ORF">PCON_11945</name>
</gene>
<dbReference type="Pfam" id="PF01061">
    <property type="entry name" value="ABC2_membrane"/>
    <property type="match status" value="2"/>
</dbReference>
<evidence type="ECO:0000256" key="2">
    <source>
        <dbReference type="ARBA" id="ARBA00022448"/>
    </source>
</evidence>
<evidence type="ECO:0000256" key="9">
    <source>
        <dbReference type="SAM" id="Phobius"/>
    </source>
</evidence>
<keyword evidence="5 11" id="KW-0067">ATP-binding</keyword>
<dbReference type="PROSITE" id="PS50893">
    <property type="entry name" value="ABC_TRANSPORTER_2"/>
    <property type="match status" value="2"/>
</dbReference>
<dbReference type="InterPro" id="IPR017871">
    <property type="entry name" value="ABC_transporter-like_CS"/>
</dbReference>
<keyword evidence="2" id="KW-0813">Transport</keyword>
<keyword evidence="7 9" id="KW-0472">Membrane</keyword>
<feature type="transmembrane region" description="Helical" evidence="9">
    <location>
        <begin position="645"/>
        <end position="665"/>
    </location>
</feature>
<dbReference type="SMART" id="SM00382">
    <property type="entry name" value="AAA"/>
    <property type="match status" value="2"/>
</dbReference>
<feature type="domain" description="ABC transporter" evidence="10">
    <location>
        <begin position="698"/>
        <end position="959"/>
    </location>
</feature>
<feature type="region of interest" description="Disordered" evidence="8">
    <location>
        <begin position="361"/>
        <end position="386"/>
    </location>
</feature>
<name>U4L6D1_PYROM</name>
<keyword evidence="6 9" id="KW-1133">Transmembrane helix</keyword>
<feature type="transmembrane region" description="Helical" evidence="9">
    <location>
        <begin position="500"/>
        <end position="516"/>
    </location>
</feature>
<evidence type="ECO:0000256" key="8">
    <source>
        <dbReference type="SAM" id="MobiDB-lite"/>
    </source>
</evidence>
<accession>U4L6D1</accession>
<feature type="transmembrane region" description="Helical" evidence="9">
    <location>
        <begin position="523"/>
        <end position="548"/>
    </location>
</feature>
<feature type="transmembrane region" description="Helical" evidence="9">
    <location>
        <begin position="408"/>
        <end position="431"/>
    </location>
</feature>
<dbReference type="Proteomes" id="UP000018144">
    <property type="component" value="Unassembled WGS sequence"/>
</dbReference>
<organism evidence="11 12">
    <name type="scientific">Pyronema omphalodes (strain CBS 100304)</name>
    <name type="common">Pyronema confluens</name>
    <dbReference type="NCBI Taxonomy" id="1076935"/>
    <lineage>
        <taxon>Eukaryota</taxon>
        <taxon>Fungi</taxon>
        <taxon>Dikarya</taxon>
        <taxon>Ascomycota</taxon>
        <taxon>Pezizomycotina</taxon>
        <taxon>Pezizomycetes</taxon>
        <taxon>Pezizales</taxon>
        <taxon>Pyronemataceae</taxon>
        <taxon>Pyronema</taxon>
    </lineage>
</organism>
<feature type="transmembrane region" description="Helical" evidence="9">
    <location>
        <begin position="1133"/>
        <end position="1153"/>
    </location>
</feature>
<sequence>MADPNTIPMPVSSSKNSGITKLTESSEGIALDNISQAADVNNYTTDISFRTVDAVDVSVRNLSISVLQTSKWLLKLPWAKSGGESQQPIKILDDVSADVPAGHLMAILGSSGSGKTTMLNVMARRMRGQNLNIAGVTTFNGASLSTVRYAYVMQQDVLLPTLTVRETLRYSAELRLSSATTKAEREKIMEEVILQLGLKECADTLIGDGAHKGCSGGEKRRVSIGVQLLSNPSVLFLDEPTTGLDATSAFQLVRTLKNLARNGRTIITTLHQPRSEIWGLFDRISLLAKGSLIFSGAVGDVFGYFEKLKYPLPLHANPADFLIDISAIDYRSSELELASVERVRSLIAAWRQNGDSCLSLNEKTSSKADSKSTSGTNDDREHSPKPPLFRQISVLTRRTFKTTYRDPMGLAGCIIEATLMAFLAGLIFLQLKKDLSGIRNRQAALYMGASLQAYLILLYETYRLCETDIRVFDREHGEGVVGIVPFLISRRLAKLPLEDFPVPLIFSILFYFMVGFENDAKQFFIFFAVVLLSHYLSITFATLTVAFSRSYSEASLMGNLSYTVQSMACGFFVQASTLPVYVRWTKYISYNWYGLGALMANEFADKFYDCPSERGVRGSPGCIEYEGNFVLANLDYRRDWKQYQILVQLAYAVGFYFAAAIVFRYKPFDITVGNQIKGDEKDYSAGKESLSQMQQDKLHLIDVVLDNYALNLKKSGFFGRGTMDKDILKGVSARFEHGKLNVIMGPSGSGKSSLLNLMARRLDNSLATNYTVSGKMMFNGSEPSDLVIRSLCSYVTQDDDALLPSLTVRETLRYAAALRLPSWMTSQQKESKAEEVLRKMGLRDCADVAIGSEFVKGISGGQKRRVTIAVQILTEPRILLLDEPTSGLDAFTAASILTVLRGLADEGRTVVCTIHQSRNELFEKFGNLLLLARGGYTAYSGPAARMLSYFSTLGYECPMNVNPADFALDLVTVDLQEATREEESRVRVQNLTSRFSHADALVATADSNKTATTLPAEFGQMARQAAPFLISFPILLRRSMLNIRRQPPLILARIMQVVGLAIVQALYFAPLKNDYYAVQNRMGFSQQLNALYFVGMLQNIAIYPFERDVFYKEHADRAYGVTSFFVTYTTGEIPFEVISAMLFACLNCLAVGLPRTAQMFFIIAGNTLLITNCGESVGIIFNTLFQHTGFSLNITSAVLSIGVIMGGILSTNMPAPLKAINFISPIKYAVQNIVGYSLKGVKFTCLDEQRVLGRCPIETEEDVLRLYKMEGYVPWKNLLGLVAAAVVYRLVAYGVLVLMRGGWRKGVRKA</sequence>
<protein>
    <submittedName>
        <fullName evidence="11">Similar to Uncharacterized ABC transporter ATP-binding protein/permease YOL075C acc. no. Q08234</fullName>
    </submittedName>
</protein>
<dbReference type="OrthoDB" id="66620at2759"/>
<dbReference type="GO" id="GO:0005524">
    <property type="term" value="F:ATP binding"/>
    <property type="evidence" value="ECO:0007669"/>
    <property type="project" value="UniProtKB-KW"/>
</dbReference>
<dbReference type="GO" id="GO:0016887">
    <property type="term" value="F:ATP hydrolysis activity"/>
    <property type="evidence" value="ECO:0007669"/>
    <property type="project" value="InterPro"/>
</dbReference>
<evidence type="ECO:0000313" key="11">
    <source>
        <dbReference type="EMBL" id="CCX12351.1"/>
    </source>
</evidence>
<evidence type="ECO:0000256" key="3">
    <source>
        <dbReference type="ARBA" id="ARBA00022692"/>
    </source>
</evidence>
<evidence type="ECO:0000256" key="6">
    <source>
        <dbReference type="ARBA" id="ARBA00022989"/>
    </source>
</evidence>
<dbReference type="InterPro" id="IPR003439">
    <property type="entry name" value="ABC_transporter-like_ATP-bd"/>
</dbReference>
<dbReference type="InterPro" id="IPR050352">
    <property type="entry name" value="ABCG_transporters"/>
</dbReference>
<proteinExistence type="predicted"/>